<proteinExistence type="predicted"/>
<protein>
    <submittedName>
        <fullName evidence="2">Uncharacterized protein</fullName>
    </submittedName>
</protein>
<organism evidence="2 3">
    <name type="scientific">Bugula neritina</name>
    <name type="common">Brown bryozoan</name>
    <name type="synonym">Sertularia neritina</name>
    <dbReference type="NCBI Taxonomy" id="10212"/>
    <lineage>
        <taxon>Eukaryota</taxon>
        <taxon>Metazoa</taxon>
        <taxon>Spiralia</taxon>
        <taxon>Lophotrochozoa</taxon>
        <taxon>Bryozoa</taxon>
        <taxon>Gymnolaemata</taxon>
        <taxon>Cheilostomatida</taxon>
        <taxon>Flustrina</taxon>
        <taxon>Buguloidea</taxon>
        <taxon>Bugulidae</taxon>
        <taxon>Bugula</taxon>
    </lineage>
</organism>
<feature type="compositionally biased region" description="Basic and acidic residues" evidence="1">
    <location>
        <begin position="1"/>
        <end position="18"/>
    </location>
</feature>
<dbReference type="AlphaFoldDB" id="A0A7J7JCP7"/>
<name>A0A7J7JCP7_BUGNE</name>
<feature type="region of interest" description="Disordered" evidence="1">
    <location>
        <begin position="1"/>
        <end position="39"/>
    </location>
</feature>
<accession>A0A7J7JCP7</accession>
<dbReference type="EMBL" id="VXIV02002661">
    <property type="protein sequence ID" value="KAF6023817.1"/>
    <property type="molecule type" value="Genomic_DNA"/>
</dbReference>
<sequence>MLSKIREAKDIPTHKAKEENDEEEKPAPDKPSSPNDISSLIEHFKTLPKIYPSKPKKKKPKPTVLMLEKYAAKKKKREQAMSYVTRRRIKRAEFHCDTLKDLFLSVTKV</sequence>
<gene>
    <name evidence="2" type="ORF">EB796_017870</name>
</gene>
<dbReference type="Proteomes" id="UP000593567">
    <property type="component" value="Unassembled WGS sequence"/>
</dbReference>
<comment type="caution">
    <text evidence="2">The sequence shown here is derived from an EMBL/GenBank/DDBJ whole genome shotgun (WGS) entry which is preliminary data.</text>
</comment>
<reference evidence="2" key="1">
    <citation type="submission" date="2020-06" db="EMBL/GenBank/DDBJ databases">
        <title>Draft genome of Bugula neritina, a colonial animal packing powerful symbionts and potential medicines.</title>
        <authorList>
            <person name="Rayko M."/>
        </authorList>
    </citation>
    <scope>NUCLEOTIDE SEQUENCE [LARGE SCALE GENOMIC DNA]</scope>
    <source>
        <strain evidence="2">Kwan_BN1</strain>
    </source>
</reference>
<evidence type="ECO:0000313" key="3">
    <source>
        <dbReference type="Proteomes" id="UP000593567"/>
    </source>
</evidence>
<evidence type="ECO:0000313" key="2">
    <source>
        <dbReference type="EMBL" id="KAF6023817.1"/>
    </source>
</evidence>
<evidence type="ECO:0000256" key="1">
    <source>
        <dbReference type="SAM" id="MobiDB-lite"/>
    </source>
</evidence>
<keyword evidence="3" id="KW-1185">Reference proteome</keyword>